<keyword evidence="3" id="KW-1185">Reference proteome</keyword>
<protein>
    <recommendedName>
        <fullName evidence="4">RNI-like protein</fullName>
    </recommendedName>
</protein>
<dbReference type="OrthoDB" id="120976at2759"/>
<reference evidence="2" key="1">
    <citation type="submission" date="2020-06" db="EMBL/GenBank/DDBJ databases">
        <authorList>
            <consortium name="Plant Systems Biology data submission"/>
        </authorList>
    </citation>
    <scope>NUCLEOTIDE SEQUENCE</scope>
    <source>
        <strain evidence="2">D6</strain>
    </source>
</reference>
<gene>
    <name evidence="2" type="ORF">SEMRO_176_G077370.1</name>
</gene>
<keyword evidence="1" id="KW-0677">Repeat</keyword>
<dbReference type="InterPro" id="IPR052201">
    <property type="entry name" value="LRR-containing_regulator"/>
</dbReference>
<dbReference type="Proteomes" id="UP001153069">
    <property type="component" value="Unassembled WGS sequence"/>
</dbReference>
<evidence type="ECO:0000313" key="3">
    <source>
        <dbReference type="Proteomes" id="UP001153069"/>
    </source>
</evidence>
<evidence type="ECO:0000256" key="1">
    <source>
        <dbReference type="ARBA" id="ARBA00022737"/>
    </source>
</evidence>
<dbReference type="InterPro" id="IPR032675">
    <property type="entry name" value="LRR_dom_sf"/>
</dbReference>
<dbReference type="PANTHER" id="PTHR24111:SF0">
    <property type="entry name" value="LEUCINE-RICH REPEAT-CONTAINING PROTEIN"/>
    <property type="match status" value="1"/>
</dbReference>
<evidence type="ECO:0008006" key="4">
    <source>
        <dbReference type="Google" id="ProtNLM"/>
    </source>
</evidence>
<sequence length="411" mass="45379">MSVTLDLGNDDILALLDREIQRGYSRRTPITKIQIECSSAEFWIGMGDSLTENDLILIFQKVGRAFPSLQEVAMKVFELPLPVIALDALLRLTKDTLQVIDLVDVVLKGTQHELESLARTFEGHPSLQKIHLDWCLPIVGSLDAVFGNLSTIRKLSHVKICGAAISTERLRVLCSKPSLKCISFLDDHIEDDGIMAMAESLDTNENVRELSIRLCGLHPSTGESFARSLRANESLEALEVRIKDSDWNAYGQSFTNAIQQNKSLSSLTVFVDGNDIQVTPTVKQLTGALYGHPSLKSVRFGLRGAQTNGVPRLIAETFVGPLRTVLETNTILEDVQIDGMMESPGLPLDITFLLKANRAGRDKLLKNPADHDLWIETLIANSADVGFTQYLLNMNPSICPVPPPTALYYEV</sequence>
<dbReference type="Gene3D" id="3.80.10.10">
    <property type="entry name" value="Ribonuclease Inhibitor"/>
    <property type="match status" value="1"/>
</dbReference>
<accession>A0A9N8DJE4</accession>
<dbReference type="PANTHER" id="PTHR24111">
    <property type="entry name" value="LEUCINE-RICH REPEAT-CONTAINING PROTEIN 34"/>
    <property type="match status" value="1"/>
</dbReference>
<dbReference type="EMBL" id="CAICTM010000175">
    <property type="protein sequence ID" value="CAB9503782.1"/>
    <property type="molecule type" value="Genomic_DNA"/>
</dbReference>
<proteinExistence type="predicted"/>
<dbReference type="SUPFAM" id="SSF52047">
    <property type="entry name" value="RNI-like"/>
    <property type="match status" value="1"/>
</dbReference>
<organism evidence="2 3">
    <name type="scientific">Seminavis robusta</name>
    <dbReference type="NCBI Taxonomy" id="568900"/>
    <lineage>
        <taxon>Eukaryota</taxon>
        <taxon>Sar</taxon>
        <taxon>Stramenopiles</taxon>
        <taxon>Ochrophyta</taxon>
        <taxon>Bacillariophyta</taxon>
        <taxon>Bacillariophyceae</taxon>
        <taxon>Bacillariophycidae</taxon>
        <taxon>Naviculales</taxon>
        <taxon>Naviculaceae</taxon>
        <taxon>Seminavis</taxon>
    </lineage>
</organism>
<name>A0A9N8DJE4_9STRA</name>
<evidence type="ECO:0000313" key="2">
    <source>
        <dbReference type="EMBL" id="CAB9503782.1"/>
    </source>
</evidence>
<comment type="caution">
    <text evidence="2">The sequence shown here is derived from an EMBL/GenBank/DDBJ whole genome shotgun (WGS) entry which is preliminary data.</text>
</comment>
<dbReference type="AlphaFoldDB" id="A0A9N8DJE4"/>